<organism evidence="3">
    <name type="scientific">Spirodela intermedia</name>
    <name type="common">Intermediate duckweed</name>
    <dbReference type="NCBI Taxonomy" id="51605"/>
    <lineage>
        <taxon>Eukaryota</taxon>
        <taxon>Viridiplantae</taxon>
        <taxon>Streptophyta</taxon>
        <taxon>Embryophyta</taxon>
        <taxon>Tracheophyta</taxon>
        <taxon>Spermatophyta</taxon>
        <taxon>Magnoliopsida</taxon>
        <taxon>Liliopsida</taxon>
        <taxon>Araceae</taxon>
        <taxon>Lemnoideae</taxon>
        <taxon>Spirodela</taxon>
    </lineage>
</organism>
<proteinExistence type="predicted"/>
<dbReference type="Pfam" id="PF08458">
    <property type="entry name" value="PH_2"/>
    <property type="match status" value="1"/>
</dbReference>
<feature type="domain" description="VAN3-binding protein-like auxin canalisation" evidence="1">
    <location>
        <begin position="27"/>
        <end position="54"/>
    </location>
</feature>
<accession>A0A7I8IED8</accession>
<dbReference type="AlphaFoldDB" id="A0A7I8IED8"/>
<dbReference type="InterPro" id="IPR040269">
    <property type="entry name" value="VAB"/>
</dbReference>
<dbReference type="GO" id="GO:0010087">
    <property type="term" value="P:phloem or xylem histogenesis"/>
    <property type="evidence" value="ECO:0007669"/>
    <property type="project" value="TreeGrafter"/>
</dbReference>
<dbReference type="PANTHER" id="PTHR31351">
    <property type="entry name" value="EXPRESSED PROTEIN"/>
    <property type="match status" value="1"/>
</dbReference>
<dbReference type="InterPro" id="IPR013666">
    <property type="entry name" value="PH_pln"/>
</dbReference>
<reference evidence="3 4" key="1">
    <citation type="submission" date="2019-12" db="EMBL/GenBank/DDBJ databases">
        <authorList>
            <person name="Scholz U."/>
            <person name="Mascher M."/>
            <person name="Fiebig A."/>
        </authorList>
    </citation>
    <scope>NUCLEOTIDE SEQUENCE</scope>
</reference>
<sequence length="310" mass="33231">MGLEDGEEEEWLCAGQGVVGFPAIPPPQTPKEPMEFLSRSWSLSAAEISRALLAGGEFHDSPPPIDRELMNKERLRADKARIHAEVSVAGLAAAVAAHRHASATELLASHCIEMAEQAGADHERVASAVQSAVNVRSAGDLMTLTAAAATALRGAAATKLRLERDCRNDSTVAPCEKGRRICPDASSCDGDLFKRTQKGSIHRKRVSVYVNTKSQVIVQLKSKHAGGAFSKKKKCVVYGVCGDCPAWPGRREEGPDGRSYFGLRTARGLLEFECETKICKQRWIDGVEGLLSLAGGSGGIENSVELLRIA</sequence>
<keyword evidence="4" id="KW-1185">Reference proteome</keyword>
<dbReference type="GO" id="GO:0010305">
    <property type="term" value="P:leaf vascular tissue pattern formation"/>
    <property type="evidence" value="ECO:0007669"/>
    <property type="project" value="TreeGrafter"/>
</dbReference>
<dbReference type="InterPro" id="IPR008546">
    <property type="entry name" value="VAN3-bd-like_auxin_canal"/>
</dbReference>
<dbReference type="GO" id="GO:0009734">
    <property type="term" value="P:auxin-activated signaling pathway"/>
    <property type="evidence" value="ECO:0007669"/>
    <property type="project" value="TreeGrafter"/>
</dbReference>
<dbReference type="Proteomes" id="UP001189122">
    <property type="component" value="Unassembled WGS sequence"/>
</dbReference>
<dbReference type="EMBL" id="CACRZD030000002">
    <property type="protein sequence ID" value="CAA6656160.1"/>
    <property type="molecule type" value="Genomic_DNA"/>
</dbReference>
<dbReference type="PANTHER" id="PTHR31351:SF24">
    <property type="entry name" value="VAN3-BINDING PROTEIN-LIKE"/>
    <property type="match status" value="1"/>
</dbReference>
<evidence type="ECO:0000259" key="1">
    <source>
        <dbReference type="Pfam" id="PF05703"/>
    </source>
</evidence>
<feature type="domain" description="VAN3-binding protein-like auxin canalisation" evidence="1">
    <location>
        <begin position="69"/>
        <end position="97"/>
    </location>
</feature>
<dbReference type="EMBL" id="LR743589">
    <property type="protein sequence ID" value="CAA2616481.1"/>
    <property type="molecule type" value="Genomic_DNA"/>
</dbReference>
<dbReference type="Pfam" id="PF05703">
    <property type="entry name" value="Auxin_canalis"/>
    <property type="match status" value="3"/>
</dbReference>
<evidence type="ECO:0000313" key="4">
    <source>
        <dbReference type="Proteomes" id="UP001189122"/>
    </source>
</evidence>
<evidence type="ECO:0000313" key="3">
    <source>
        <dbReference type="EMBL" id="CAA2616481.1"/>
    </source>
</evidence>
<protein>
    <submittedName>
        <fullName evidence="3">Uncharacterized protein</fullName>
    </submittedName>
</protein>
<evidence type="ECO:0000259" key="2">
    <source>
        <dbReference type="Pfam" id="PF08458"/>
    </source>
</evidence>
<name>A0A7I8IED8_SPIIN</name>
<feature type="domain" description="Pleckstrin-like plant" evidence="2">
    <location>
        <begin position="191"/>
        <end position="293"/>
    </location>
</feature>
<feature type="domain" description="VAN3-binding protein-like auxin canalisation" evidence="1">
    <location>
        <begin position="101"/>
        <end position="178"/>
    </location>
</feature>
<gene>
    <name evidence="3" type="ORF">SI7747_02002700</name>
</gene>